<proteinExistence type="predicted"/>
<dbReference type="STRING" id="693661.Arcve_1024"/>
<dbReference type="GeneID" id="10394137"/>
<sequence>MDELERIRNKKLKELMSKMSKKGGETVAKPVEVNLFNFDEVISNNENVVVDFWAEWCGPCRMLAPVIEELAKEYAGKVLFAKVNTDENEVLASRFGISAIPTLIYFKRGKPVDSIVGALPKSELKRWIERNLLV</sequence>
<dbReference type="SUPFAM" id="SSF52833">
    <property type="entry name" value="Thioredoxin-like"/>
    <property type="match status" value="1"/>
</dbReference>
<dbReference type="PROSITE" id="PS51352">
    <property type="entry name" value="THIOREDOXIN_2"/>
    <property type="match status" value="1"/>
</dbReference>
<dbReference type="EMBL" id="CP002588">
    <property type="protein sequence ID" value="AEA47035.1"/>
    <property type="molecule type" value="Genomic_DNA"/>
</dbReference>
<evidence type="ECO:0000256" key="2">
    <source>
        <dbReference type="ARBA" id="ARBA00022982"/>
    </source>
</evidence>
<dbReference type="OrthoDB" id="35385at2157"/>
<dbReference type="PANTHER" id="PTHR45663">
    <property type="entry name" value="GEO12009P1"/>
    <property type="match status" value="1"/>
</dbReference>
<dbReference type="CDD" id="cd02947">
    <property type="entry name" value="TRX_family"/>
    <property type="match status" value="1"/>
</dbReference>
<dbReference type="Gene3D" id="3.40.30.10">
    <property type="entry name" value="Glutaredoxin"/>
    <property type="match status" value="1"/>
</dbReference>
<keyword evidence="1" id="KW-0813">Transport</keyword>
<dbReference type="AlphaFoldDB" id="F2KT05"/>
<dbReference type="GO" id="GO:0015035">
    <property type="term" value="F:protein-disulfide reductase activity"/>
    <property type="evidence" value="ECO:0007669"/>
    <property type="project" value="InterPro"/>
</dbReference>
<evidence type="ECO:0000313" key="6">
    <source>
        <dbReference type="EMBL" id="AEA47035.1"/>
    </source>
</evidence>
<keyword evidence="3" id="KW-1015">Disulfide bond</keyword>
<organism evidence="6 7">
    <name type="scientific">Archaeoglobus veneficus (strain DSM 11195 / SNP6)</name>
    <dbReference type="NCBI Taxonomy" id="693661"/>
    <lineage>
        <taxon>Archaea</taxon>
        <taxon>Methanobacteriati</taxon>
        <taxon>Methanobacteriota</taxon>
        <taxon>Archaeoglobi</taxon>
        <taxon>Archaeoglobales</taxon>
        <taxon>Archaeoglobaceae</taxon>
        <taxon>Archaeoglobus</taxon>
    </lineage>
</organism>
<evidence type="ECO:0000256" key="4">
    <source>
        <dbReference type="ARBA" id="ARBA00023284"/>
    </source>
</evidence>
<dbReference type="KEGG" id="ave:Arcve_1024"/>
<dbReference type="eggNOG" id="arCOG01972">
    <property type="taxonomic scope" value="Archaea"/>
</dbReference>
<keyword evidence="4" id="KW-0676">Redox-active center</keyword>
<dbReference type="InterPro" id="IPR005746">
    <property type="entry name" value="Thioredoxin"/>
</dbReference>
<dbReference type="InterPro" id="IPR013766">
    <property type="entry name" value="Thioredoxin_domain"/>
</dbReference>
<dbReference type="PRINTS" id="PR00421">
    <property type="entry name" value="THIOREDOXIN"/>
</dbReference>
<accession>F2KT05</accession>
<reference evidence="6 7" key="1">
    <citation type="submission" date="2011-03" db="EMBL/GenBank/DDBJ databases">
        <title>The complete genome of Archaeoglobus veneficus SNP6.</title>
        <authorList>
            <consortium name="US DOE Joint Genome Institute (JGI-PGF)"/>
            <person name="Lucas S."/>
            <person name="Copeland A."/>
            <person name="Lapidus A."/>
            <person name="Bruce D."/>
            <person name="Goodwin L."/>
            <person name="Pitluck S."/>
            <person name="Kyrpides N."/>
            <person name="Mavromatis K."/>
            <person name="Pagani I."/>
            <person name="Ivanova N."/>
            <person name="Mikhailova N."/>
            <person name="Lu M."/>
            <person name="Detter J.C."/>
            <person name="Tapia R."/>
            <person name="Han C."/>
            <person name="Land M."/>
            <person name="Hauser L."/>
            <person name="Markowitz V."/>
            <person name="Cheng J.-F."/>
            <person name="Hugenholtz P."/>
            <person name="Woyke T."/>
            <person name="Wu D."/>
            <person name="Spring S."/>
            <person name="Brambilla E."/>
            <person name="Klenk H.-P."/>
            <person name="Eisen J.A."/>
        </authorList>
    </citation>
    <scope>NUCLEOTIDE SEQUENCE [LARGE SCALE GENOMIC DNA]</scope>
    <source>
        <strain>SNP6</strain>
    </source>
</reference>
<dbReference type="InterPro" id="IPR036249">
    <property type="entry name" value="Thioredoxin-like_sf"/>
</dbReference>
<evidence type="ECO:0000256" key="3">
    <source>
        <dbReference type="ARBA" id="ARBA00023157"/>
    </source>
</evidence>
<feature type="domain" description="Thioredoxin" evidence="5">
    <location>
        <begin position="12"/>
        <end position="133"/>
    </location>
</feature>
<evidence type="ECO:0000259" key="5">
    <source>
        <dbReference type="PROSITE" id="PS51352"/>
    </source>
</evidence>
<keyword evidence="2" id="KW-0249">Electron transport</keyword>
<name>F2KT05_ARCVS</name>
<evidence type="ECO:0000313" key="7">
    <source>
        <dbReference type="Proteomes" id="UP000008136"/>
    </source>
</evidence>
<dbReference type="RefSeq" id="WP_013683699.1">
    <property type="nucleotide sequence ID" value="NC_015320.1"/>
</dbReference>
<dbReference type="PANTHER" id="PTHR45663:SF11">
    <property type="entry name" value="GEO12009P1"/>
    <property type="match status" value="1"/>
</dbReference>
<keyword evidence="7" id="KW-1185">Reference proteome</keyword>
<gene>
    <name evidence="6" type="ordered locus">Arcve_1024</name>
</gene>
<evidence type="ECO:0000256" key="1">
    <source>
        <dbReference type="ARBA" id="ARBA00022448"/>
    </source>
</evidence>
<dbReference type="PROSITE" id="PS00194">
    <property type="entry name" value="THIOREDOXIN_1"/>
    <property type="match status" value="1"/>
</dbReference>
<dbReference type="GO" id="GO:0005737">
    <property type="term" value="C:cytoplasm"/>
    <property type="evidence" value="ECO:0007669"/>
    <property type="project" value="TreeGrafter"/>
</dbReference>
<dbReference type="Pfam" id="PF00085">
    <property type="entry name" value="Thioredoxin"/>
    <property type="match status" value="1"/>
</dbReference>
<dbReference type="HOGENOM" id="CLU_090389_10_1_2"/>
<dbReference type="InterPro" id="IPR017937">
    <property type="entry name" value="Thioredoxin_CS"/>
</dbReference>
<dbReference type="FunFam" id="3.40.30.10:FF:000001">
    <property type="entry name" value="Thioredoxin"/>
    <property type="match status" value="1"/>
</dbReference>
<protein>
    <submittedName>
        <fullName evidence="6">Thioredoxin</fullName>
    </submittedName>
</protein>
<dbReference type="Proteomes" id="UP000008136">
    <property type="component" value="Chromosome"/>
</dbReference>
<dbReference type="NCBIfam" id="TIGR01068">
    <property type="entry name" value="thioredoxin"/>
    <property type="match status" value="1"/>
</dbReference>